<dbReference type="Pfam" id="PF14255">
    <property type="entry name" value="Zn_ribbon_21"/>
    <property type="match status" value="1"/>
</dbReference>
<dbReference type="EMBL" id="CP048685">
    <property type="protein sequence ID" value="QPJ63701.1"/>
    <property type="molecule type" value="Genomic_DNA"/>
</dbReference>
<sequence length="60" mass="6669">MDEHEFACPYCGELISMLLDLSAGGQEYVEDCEVCCRPIQIAYGVEEGELTWFQAGSNSM</sequence>
<protein>
    <submittedName>
        <fullName evidence="1">CPXCG motif-containing cysteine-rich protein</fullName>
    </submittedName>
</protein>
<dbReference type="AlphaFoldDB" id="A0A7T0BZB3"/>
<accession>A0A7T0BZB3</accession>
<organism evidence="1 2">
    <name type="scientific">Candidatus Nitronauta litoralis</name>
    <dbReference type="NCBI Taxonomy" id="2705533"/>
    <lineage>
        <taxon>Bacteria</taxon>
        <taxon>Pseudomonadati</taxon>
        <taxon>Nitrospinota/Tectimicrobiota group</taxon>
        <taxon>Nitrospinota</taxon>
        <taxon>Nitrospinia</taxon>
        <taxon>Nitrospinales</taxon>
        <taxon>Nitrospinaceae</taxon>
        <taxon>Candidatus Nitronauta</taxon>
    </lineage>
</organism>
<dbReference type="KEGG" id="nli:G3M70_03930"/>
<gene>
    <name evidence="1" type="ORF">G3M70_03930</name>
</gene>
<name>A0A7T0BZB3_9BACT</name>
<evidence type="ECO:0000313" key="2">
    <source>
        <dbReference type="Proteomes" id="UP000594688"/>
    </source>
</evidence>
<dbReference type="InterPro" id="IPR025990">
    <property type="entry name" value="zinc_ribbon_bacterial"/>
</dbReference>
<proteinExistence type="predicted"/>
<evidence type="ECO:0000313" key="1">
    <source>
        <dbReference type="EMBL" id="QPJ63701.1"/>
    </source>
</evidence>
<reference evidence="1 2" key="1">
    <citation type="submission" date="2020-02" db="EMBL/GenBank/DDBJ databases">
        <title>Genomic and physiological characterization of two novel Nitrospinaceae genera.</title>
        <authorList>
            <person name="Mueller A.J."/>
            <person name="Jung M.-Y."/>
            <person name="Strachan C.R."/>
            <person name="Herbold C.W."/>
            <person name="Kirkegaard R.H."/>
            <person name="Daims H."/>
        </authorList>
    </citation>
    <scope>NUCLEOTIDE SEQUENCE [LARGE SCALE GENOMIC DNA]</scope>
    <source>
        <strain evidence="1">EB</strain>
    </source>
</reference>
<dbReference type="Proteomes" id="UP000594688">
    <property type="component" value="Chromosome"/>
</dbReference>